<sequence length="62" mass="6820">MGGAGFSSRDQEDIDNLSFYRAMDDPEPGLGGNTAVVISIREFFDVPVCRTCRAKIQISEHV</sequence>
<proteinExistence type="predicted"/>
<reference evidence="1 2" key="1">
    <citation type="submission" date="2018-03" db="EMBL/GenBank/DDBJ databases">
        <title>Marinobacter brunus sp. nov., a marine bacterium of Gamma-proteobacteria isolated from the surface seawater of the South China Sea.</title>
        <authorList>
            <person name="Cheng H."/>
            <person name="Wu Y.-H."/>
            <person name="Xamxidin M."/>
            <person name="Xu X.-W."/>
        </authorList>
    </citation>
    <scope>NUCLEOTIDE SEQUENCE [LARGE SCALE GENOMIC DNA]</scope>
    <source>
        <strain evidence="1 2">JCM 30472</strain>
    </source>
</reference>
<protein>
    <submittedName>
        <fullName evidence="1">Uncharacterized protein</fullName>
    </submittedName>
</protein>
<dbReference type="AlphaFoldDB" id="A0A2T1KBG9"/>
<gene>
    <name evidence="1" type="ORF">C7H08_13560</name>
</gene>
<dbReference type="Proteomes" id="UP000238385">
    <property type="component" value="Unassembled WGS sequence"/>
</dbReference>
<comment type="caution">
    <text evidence="1">The sequence shown here is derived from an EMBL/GenBank/DDBJ whole genome shotgun (WGS) entry which is preliminary data.</text>
</comment>
<keyword evidence="2" id="KW-1185">Reference proteome</keyword>
<accession>A0A2T1KBG9</accession>
<organism evidence="1 2">
    <name type="scientific">Marinobacter halophilus</name>
    <dbReference type="NCBI Taxonomy" id="1323740"/>
    <lineage>
        <taxon>Bacteria</taxon>
        <taxon>Pseudomonadati</taxon>
        <taxon>Pseudomonadota</taxon>
        <taxon>Gammaproteobacteria</taxon>
        <taxon>Pseudomonadales</taxon>
        <taxon>Marinobacteraceae</taxon>
        <taxon>Marinobacter</taxon>
    </lineage>
</organism>
<dbReference type="EMBL" id="PXNN01000016">
    <property type="protein sequence ID" value="PSF07474.1"/>
    <property type="molecule type" value="Genomic_DNA"/>
</dbReference>
<evidence type="ECO:0000313" key="1">
    <source>
        <dbReference type="EMBL" id="PSF07474.1"/>
    </source>
</evidence>
<evidence type="ECO:0000313" key="2">
    <source>
        <dbReference type="Proteomes" id="UP000238385"/>
    </source>
</evidence>
<name>A0A2T1KBG9_9GAMM</name>